<evidence type="ECO:0000259" key="7">
    <source>
        <dbReference type="PROSITE" id="PS51294"/>
    </source>
</evidence>
<keyword evidence="9" id="KW-1185">Reference proteome</keyword>
<reference evidence="8" key="1">
    <citation type="journal article" date="2020" name="Stud. Mycol.">
        <title>101 Dothideomycetes genomes: a test case for predicting lifestyles and emergence of pathogens.</title>
        <authorList>
            <person name="Haridas S."/>
            <person name="Albert R."/>
            <person name="Binder M."/>
            <person name="Bloem J."/>
            <person name="Labutti K."/>
            <person name="Salamov A."/>
            <person name="Andreopoulos B."/>
            <person name="Baker S."/>
            <person name="Barry K."/>
            <person name="Bills G."/>
            <person name="Bluhm B."/>
            <person name="Cannon C."/>
            <person name="Castanera R."/>
            <person name="Culley D."/>
            <person name="Daum C."/>
            <person name="Ezra D."/>
            <person name="Gonzalez J."/>
            <person name="Henrissat B."/>
            <person name="Kuo A."/>
            <person name="Liang C."/>
            <person name="Lipzen A."/>
            <person name="Lutzoni F."/>
            <person name="Magnuson J."/>
            <person name="Mondo S."/>
            <person name="Nolan M."/>
            <person name="Ohm R."/>
            <person name="Pangilinan J."/>
            <person name="Park H.-J."/>
            <person name="Ramirez L."/>
            <person name="Alfaro M."/>
            <person name="Sun H."/>
            <person name="Tritt A."/>
            <person name="Yoshinaga Y."/>
            <person name="Zwiers L.-H."/>
            <person name="Turgeon B."/>
            <person name="Goodwin S."/>
            <person name="Spatafora J."/>
            <person name="Crous P."/>
            <person name="Grigoriev I."/>
        </authorList>
    </citation>
    <scope>NUCLEOTIDE SEQUENCE</scope>
    <source>
        <strain evidence="8">CBS 121739</strain>
    </source>
</reference>
<dbReference type="InterPro" id="IPR001005">
    <property type="entry name" value="SANT/Myb"/>
</dbReference>
<keyword evidence="4" id="KW-0539">Nucleus</keyword>
<dbReference type="GO" id="GO:0042795">
    <property type="term" value="P:snRNA transcription by RNA polymerase II"/>
    <property type="evidence" value="ECO:0007669"/>
    <property type="project" value="TreeGrafter"/>
</dbReference>
<evidence type="ECO:0000256" key="4">
    <source>
        <dbReference type="ARBA" id="ARBA00023242"/>
    </source>
</evidence>
<dbReference type="GO" id="GO:0042796">
    <property type="term" value="P:snRNA transcription by RNA polymerase III"/>
    <property type="evidence" value="ECO:0007669"/>
    <property type="project" value="TreeGrafter"/>
</dbReference>
<dbReference type="PANTHER" id="PTHR46621:SF1">
    <property type="entry name" value="SNRNA-ACTIVATING PROTEIN COMPLEX SUBUNIT 4"/>
    <property type="match status" value="1"/>
</dbReference>
<dbReference type="InterPro" id="IPR009057">
    <property type="entry name" value="Homeodomain-like_sf"/>
</dbReference>
<keyword evidence="2" id="KW-0238">DNA-binding</keyword>
<dbReference type="GO" id="GO:0000978">
    <property type="term" value="F:RNA polymerase II cis-regulatory region sequence-specific DNA binding"/>
    <property type="evidence" value="ECO:0007669"/>
    <property type="project" value="TreeGrafter"/>
</dbReference>
<keyword evidence="3" id="KW-0804">Transcription</keyword>
<dbReference type="InterPro" id="IPR017930">
    <property type="entry name" value="Myb_dom"/>
</dbReference>
<evidence type="ECO:0000313" key="9">
    <source>
        <dbReference type="Proteomes" id="UP000799437"/>
    </source>
</evidence>
<feature type="domain" description="Myb-like" evidence="6">
    <location>
        <begin position="56"/>
        <end position="106"/>
    </location>
</feature>
<dbReference type="OrthoDB" id="2143914at2759"/>
<dbReference type="AlphaFoldDB" id="A0A6A6WHI2"/>
<dbReference type="PANTHER" id="PTHR46621">
    <property type="entry name" value="SNRNA-ACTIVATING PROTEIN COMPLEX SUBUNIT 4"/>
    <property type="match status" value="1"/>
</dbReference>
<dbReference type="RefSeq" id="XP_033604713.1">
    <property type="nucleotide sequence ID" value="XM_033746504.1"/>
</dbReference>
<evidence type="ECO:0000256" key="1">
    <source>
        <dbReference type="ARBA" id="ARBA00023015"/>
    </source>
</evidence>
<dbReference type="PROSITE" id="PS51294">
    <property type="entry name" value="HTH_MYB"/>
    <property type="match status" value="3"/>
</dbReference>
<dbReference type="GO" id="GO:0019185">
    <property type="term" value="C:snRNA-activating protein complex"/>
    <property type="evidence" value="ECO:0007669"/>
    <property type="project" value="TreeGrafter"/>
</dbReference>
<feature type="domain" description="HTH myb-type" evidence="7">
    <location>
        <begin position="59"/>
        <end position="110"/>
    </location>
</feature>
<evidence type="ECO:0000313" key="8">
    <source>
        <dbReference type="EMBL" id="KAF2762262.1"/>
    </source>
</evidence>
<evidence type="ECO:0000256" key="3">
    <source>
        <dbReference type="ARBA" id="ARBA00023163"/>
    </source>
</evidence>
<feature type="region of interest" description="Disordered" evidence="5">
    <location>
        <begin position="173"/>
        <end position="227"/>
    </location>
</feature>
<dbReference type="Pfam" id="PF13921">
    <property type="entry name" value="Myb_DNA-bind_6"/>
    <property type="match status" value="1"/>
</dbReference>
<keyword evidence="1" id="KW-0805">Transcription regulation</keyword>
<feature type="domain" description="HTH myb-type" evidence="7">
    <location>
        <begin position="112"/>
        <end position="162"/>
    </location>
</feature>
<dbReference type="PROSITE" id="PS50090">
    <property type="entry name" value="MYB_LIKE"/>
    <property type="match status" value="3"/>
</dbReference>
<sequence>MPRMPRKWTAEEDKALRNEVLAQLAEGEAKDWCRIASKLPGRTNKDCRKRWHNAVAGGLKKGQWAKSEDALLRRGVERHGQRWTLVAEEVRTRSADQCAKRWQQSLDPELDRSEWSEQENQQLLYAVSKIGRHWKEIQKLYFPGRSKNCIKNRYTVLTRKIQNQGGSVDAYANYYNNDDDDDDDDEQSEYQSETDHDFSCSYENDSGIDSARTGNSPTYSDSTRGSVSYSNSDFGTSWGAEDSVFPQVSSPSYNSSTYYGGYSMPTASYDTAAYADLPTPTPQTWWNQSQVNADSSVDPALLHKGSADGYVGTYFSNTLTTSPTFASTSPAMGSYSVSAGYGYPTGSMDADMSMTATTEDTNLYAAQYNIPGQQSVRVSMTLKQPCTATMTNLMRIAVDNGARFFVEQDRP</sequence>
<feature type="domain" description="Myb-like" evidence="6">
    <location>
        <begin position="7"/>
        <end position="55"/>
    </location>
</feature>
<dbReference type="SMART" id="SM00717">
    <property type="entry name" value="SANT"/>
    <property type="match status" value="3"/>
</dbReference>
<dbReference type="CDD" id="cd00167">
    <property type="entry name" value="SANT"/>
    <property type="match status" value="3"/>
</dbReference>
<protein>
    <submittedName>
        <fullName evidence="8">Uncharacterized protein</fullName>
    </submittedName>
</protein>
<name>A0A6A6WHI2_9PEZI</name>
<accession>A0A6A6WHI2</accession>
<dbReference type="GeneID" id="54487558"/>
<feature type="compositionally biased region" description="Acidic residues" evidence="5">
    <location>
        <begin position="177"/>
        <end position="188"/>
    </location>
</feature>
<gene>
    <name evidence="8" type="ORF">EJ05DRAFT_497124</name>
</gene>
<organism evidence="8 9">
    <name type="scientific">Pseudovirgaria hyperparasitica</name>
    <dbReference type="NCBI Taxonomy" id="470096"/>
    <lineage>
        <taxon>Eukaryota</taxon>
        <taxon>Fungi</taxon>
        <taxon>Dikarya</taxon>
        <taxon>Ascomycota</taxon>
        <taxon>Pezizomycotina</taxon>
        <taxon>Dothideomycetes</taxon>
        <taxon>Dothideomycetes incertae sedis</taxon>
        <taxon>Acrospermales</taxon>
        <taxon>Acrospermaceae</taxon>
        <taxon>Pseudovirgaria</taxon>
    </lineage>
</organism>
<dbReference type="GO" id="GO:0001006">
    <property type="term" value="F:RNA polymerase III type 3 promoter sequence-specific DNA binding"/>
    <property type="evidence" value="ECO:0007669"/>
    <property type="project" value="TreeGrafter"/>
</dbReference>
<dbReference type="EMBL" id="ML996566">
    <property type="protein sequence ID" value="KAF2762262.1"/>
    <property type="molecule type" value="Genomic_DNA"/>
</dbReference>
<proteinExistence type="predicted"/>
<dbReference type="SUPFAM" id="SSF46689">
    <property type="entry name" value="Homeodomain-like"/>
    <property type="match status" value="2"/>
</dbReference>
<dbReference type="Gene3D" id="1.10.10.60">
    <property type="entry name" value="Homeodomain-like"/>
    <property type="match status" value="3"/>
</dbReference>
<evidence type="ECO:0000259" key="6">
    <source>
        <dbReference type="PROSITE" id="PS50090"/>
    </source>
</evidence>
<evidence type="ECO:0000256" key="5">
    <source>
        <dbReference type="SAM" id="MobiDB-lite"/>
    </source>
</evidence>
<evidence type="ECO:0000256" key="2">
    <source>
        <dbReference type="ARBA" id="ARBA00023125"/>
    </source>
</evidence>
<feature type="domain" description="Myb-like" evidence="6">
    <location>
        <begin position="107"/>
        <end position="158"/>
    </location>
</feature>
<feature type="domain" description="HTH myb-type" evidence="7">
    <location>
        <begin position="1"/>
        <end position="53"/>
    </location>
</feature>
<dbReference type="InterPro" id="IPR051575">
    <property type="entry name" value="Myb-like_DNA-bd"/>
</dbReference>
<feature type="compositionally biased region" description="Polar residues" evidence="5">
    <location>
        <begin position="212"/>
        <end position="227"/>
    </location>
</feature>
<dbReference type="Proteomes" id="UP000799437">
    <property type="component" value="Unassembled WGS sequence"/>
</dbReference>
<dbReference type="Pfam" id="PF00249">
    <property type="entry name" value="Myb_DNA-binding"/>
    <property type="match status" value="1"/>
</dbReference>